<organism evidence="8 9">
    <name type="scientific">Enterococcus diestrammenae</name>
    <dbReference type="NCBI Taxonomy" id="1155073"/>
    <lineage>
        <taxon>Bacteria</taxon>
        <taxon>Bacillati</taxon>
        <taxon>Bacillota</taxon>
        <taxon>Bacilli</taxon>
        <taxon>Lactobacillales</taxon>
        <taxon>Enterococcaceae</taxon>
        <taxon>Enterococcus</taxon>
    </lineage>
</organism>
<evidence type="ECO:0000313" key="8">
    <source>
        <dbReference type="EMBL" id="MEO1782206.1"/>
    </source>
</evidence>
<dbReference type="InterPro" id="IPR013012">
    <property type="entry name" value="PTS_EIIB_3"/>
</dbReference>
<dbReference type="SUPFAM" id="SSF52794">
    <property type="entry name" value="PTS system IIB component-like"/>
    <property type="match status" value="1"/>
</dbReference>
<evidence type="ECO:0000256" key="3">
    <source>
        <dbReference type="ARBA" id="ARBA00022597"/>
    </source>
</evidence>
<dbReference type="PROSITE" id="PS51100">
    <property type="entry name" value="PTS_EIIB_TYPE_3"/>
    <property type="match status" value="1"/>
</dbReference>
<sequence>MFIFVGCAGGGTSSMFCQKIVKEINGTDSNLTAAFDHFETIMKKQRGYGEAYDLVFAYGSMDALKGYNAFEFGKLFDVVLVAPQVRYLLPEKQQLLRNYPTIVREIAPQVFGYMDGAKAYRLLLDDLIALDDERAYRSSILDPTKAADKNLEIFVLAGERNNSALMRLREHWQQMGLRILQQAYQLETLYDFEPEADFDIRLIFGASDAFSKVDLPKIARRIDGVIAAPIAKGKIKQVSSWLKEYQIPVYQMADEEYYDLRGQADLGLLDNFLTTVAVASEFTTEIAVADLEVEKLKPRKKILFGLISWDS</sequence>
<evidence type="ECO:0000256" key="6">
    <source>
        <dbReference type="PROSITE-ProRule" id="PRU00423"/>
    </source>
</evidence>
<reference evidence="8 9" key="2">
    <citation type="submission" date="2024-02" db="EMBL/GenBank/DDBJ databases">
        <title>The Genome Sequence of Enterococcus diestrammenae JM9A.</title>
        <authorList>
            <person name="Earl A."/>
            <person name="Manson A."/>
            <person name="Gilmore M."/>
            <person name="Sanders J."/>
            <person name="Shea T."/>
            <person name="Howe W."/>
            <person name="Livny J."/>
            <person name="Cuomo C."/>
            <person name="Neafsey D."/>
            <person name="Birren B."/>
        </authorList>
    </citation>
    <scope>NUCLEOTIDE SEQUENCE [LARGE SCALE GENOMIC DNA]</scope>
    <source>
        <strain evidence="8 9">JM9A</strain>
    </source>
</reference>
<evidence type="ECO:0000256" key="5">
    <source>
        <dbReference type="ARBA" id="ARBA00022683"/>
    </source>
</evidence>
<evidence type="ECO:0000256" key="1">
    <source>
        <dbReference type="ARBA" id="ARBA00022448"/>
    </source>
</evidence>
<dbReference type="Gene3D" id="3.40.50.2300">
    <property type="match status" value="1"/>
</dbReference>
<evidence type="ECO:0000256" key="2">
    <source>
        <dbReference type="ARBA" id="ARBA00022553"/>
    </source>
</evidence>
<dbReference type="InterPro" id="IPR036095">
    <property type="entry name" value="PTS_EIIB-like_sf"/>
</dbReference>
<keyword evidence="5" id="KW-0598">Phosphotransferase system</keyword>
<protein>
    <recommendedName>
        <fullName evidence="7">PTS EIIB type-3 domain-containing protein</fullName>
    </recommendedName>
</protein>
<dbReference type="RefSeq" id="WP_161868724.1">
    <property type="nucleotide sequence ID" value="NZ_MAEI02000001.1"/>
</dbReference>
<feature type="modified residue" description="Phosphocysteine; by EIIA" evidence="6">
    <location>
        <position position="7"/>
    </location>
</feature>
<evidence type="ECO:0000256" key="4">
    <source>
        <dbReference type="ARBA" id="ARBA00022679"/>
    </source>
</evidence>
<keyword evidence="9" id="KW-1185">Reference proteome</keyword>
<feature type="domain" description="PTS EIIB type-3" evidence="7">
    <location>
        <begin position="1"/>
        <end position="133"/>
    </location>
</feature>
<keyword evidence="1" id="KW-0813">Transport</keyword>
<dbReference type="PANTHER" id="PTHR34581:SF2">
    <property type="entry name" value="PTS SYSTEM N,N'-DIACETYLCHITOBIOSE-SPECIFIC EIIB COMPONENT"/>
    <property type="match status" value="1"/>
</dbReference>
<gene>
    <name evidence="8" type="ORF">BAU18_001799</name>
</gene>
<evidence type="ECO:0000313" key="9">
    <source>
        <dbReference type="Proteomes" id="UP001429357"/>
    </source>
</evidence>
<dbReference type="Proteomes" id="UP001429357">
    <property type="component" value="Unassembled WGS sequence"/>
</dbReference>
<dbReference type="InterPro" id="IPR051819">
    <property type="entry name" value="PTS_sugar-specific_EIIB"/>
</dbReference>
<dbReference type="PANTHER" id="PTHR34581">
    <property type="entry name" value="PTS SYSTEM N,N'-DIACETYLCHITOBIOSE-SPECIFIC EIIB COMPONENT"/>
    <property type="match status" value="1"/>
</dbReference>
<proteinExistence type="predicted"/>
<reference evidence="9" key="1">
    <citation type="submission" date="2016-06" db="EMBL/GenBank/DDBJ databases">
        <title>Four novel species of enterococci isolated from chicken manure.</title>
        <authorList>
            <person name="Van Tyne D."/>
        </authorList>
    </citation>
    <scope>NUCLEOTIDE SEQUENCE [LARGE SCALE GENOMIC DNA]</scope>
    <source>
        <strain evidence="9">JM9A</strain>
    </source>
</reference>
<keyword evidence="4" id="KW-0808">Transferase</keyword>
<keyword evidence="3" id="KW-0762">Sugar transport</keyword>
<accession>A0ABV0F2C1</accession>
<name>A0ABV0F2C1_9ENTE</name>
<dbReference type="EMBL" id="MAEI02000001">
    <property type="protein sequence ID" value="MEO1782206.1"/>
    <property type="molecule type" value="Genomic_DNA"/>
</dbReference>
<keyword evidence="2" id="KW-0597">Phosphoprotein</keyword>
<evidence type="ECO:0000259" key="7">
    <source>
        <dbReference type="PROSITE" id="PS51100"/>
    </source>
</evidence>
<comment type="caution">
    <text evidence="8">The sequence shown here is derived from an EMBL/GenBank/DDBJ whole genome shotgun (WGS) entry which is preliminary data.</text>
</comment>